<dbReference type="STRING" id="1802485.A2V97_04665"/>
<dbReference type="Proteomes" id="UP000177382">
    <property type="component" value="Unassembled WGS sequence"/>
</dbReference>
<evidence type="ECO:0000313" key="1">
    <source>
        <dbReference type="EMBL" id="OGM16027.1"/>
    </source>
</evidence>
<name>A0A1F7XLX7_9BACT</name>
<dbReference type="EMBL" id="MGFX01000001">
    <property type="protein sequence ID" value="OGM16027.1"/>
    <property type="molecule type" value="Genomic_DNA"/>
</dbReference>
<sequence>MGPEQDPITKEEFSSLPDDFFLSIDKRIVSISRLISSNGSGSQNPGYHLIFDYGEKFYSLRVDYAHSNVIDGDVIVVWHQVASLSSESQDAGKQLVDWWEKEYPDSLFSMAARSEGQALIGLRIRKYLFKVVSPQNLISKLIDLIPKVEAKAKAISSKT</sequence>
<organism evidence="1 2">
    <name type="scientific">Candidatus Woesebacteria bacterium RBG_16_42_24</name>
    <dbReference type="NCBI Taxonomy" id="1802485"/>
    <lineage>
        <taxon>Bacteria</taxon>
        <taxon>Candidatus Woeseibacteriota</taxon>
    </lineage>
</organism>
<proteinExistence type="predicted"/>
<evidence type="ECO:0000313" key="2">
    <source>
        <dbReference type="Proteomes" id="UP000177382"/>
    </source>
</evidence>
<reference evidence="1 2" key="1">
    <citation type="journal article" date="2016" name="Nat. Commun.">
        <title>Thousands of microbial genomes shed light on interconnected biogeochemical processes in an aquifer system.</title>
        <authorList>
            <person name="Anantharaman K."/>
            <person name="Brown C.T."/>
            <person name="Hug L.A."/>
            <person name="Sharon I."/>
            <person name="Castelle C.J."/>
            <person name="Probst A.J."/>
            <person name="Thomas B.C."/>
            <person name="Singh A."/>
            <person name="Wilkins M.J."/>
            <person name="Karaoz U."/>
            <person name="Brodie E.L."/>
            <person name="Williams K.H."/>
            <person name="Hubbard S.S."/>
            <person name="Banfield J.F."/>
        </authorList>
    </citation>
    <scope>NUCLEOTIDE SEQUENCE [LARGE SCALE GENOMIC DNA]</scope>
</reference>
<accession>A0A1F7XLX7</accession>
<dbReference type="AlphaFoldDB" id="A0A1F7XLX7"/>
<protein>
    <submittedName>
        <fullName evidence="1">Uncharacterized protein</fullName>
    </submittedName>
</protein>
<gene>
    <name evidence="1" type="ORF">A2V97_04665</name>
</gene>
<comment type="caution">
    <text evidence="1">The sequence shown here is derived from an EMBL/GenBank/DDBJ whole genome shotgun (WGS) entry which is preliminary data.</text>
</comment>